<evidence type="ECO:0000256" key="3">
    <source>
        <dbReference type="ARBA" id="ARBA00023295"/>
    </source>
</evidence>
<dbReference type="InterPro" id="IPR017853">
    <property type="entry name" value="GH"/>
</dbReference>
<evidence type="ECO:0000313" key="7">
    <source>
        <dbReference type="EMBL" id="KHL24957.1"/>
    </source>
</evidence>
<comment type="caution">
    <text evidence="7">The sequence shown here is derived from an EMBL/GenBank/DDBJ whole genome shotgun (WGS) entry which is preliminary data.</text>
</comment>
<dbReference type="OrthoDB" id="9815836at2"/>
<dbReference type="InterPro" id="IPR000514">
    <property type="entry name" value="Glyco_hydro_39"/>
</dbReference>
<sequence>MNRFPAIFAAASLAIGTAGASLAQQVDPAAAQAAPRPVSIEVHADRSDGALPPVWRFFGADEPNYATMKDGRKLLTELGELKPGEVFFRAHNLLNTGDGTASFKWGSTNIYTETPDGQPVYDWTVVDRIIDTYLARGVRPYLQLGFMPEAMSSAPAGTPYQHSWRPGFDYDHIITGWAYPPKDYDKWRELNYQWTRHNIERYGREEVERWYFEVWNEANGAYWEATPEEFYKTHDYAIDGVRRALPSARVGGPDSAGAGGAFMDGFLRHVTTGTNYATGETGTPTDFLAFHAKGQPTFVDGHVRMGINTHLREVDRGFVKTTSIPALADKPVIIGESDPEGCAACPGPQNAYRNGTMYSSYTAASFARIWDLARRRNVNLEGVLSWSFEFEDQPWFAGYRQLSTNGVDLPVLNVFRLFAQLGTERLAATSDAQVPLDTIIADGVRGQADVGTIATRTADGKLAMLVWHYHDDDVPGPHARVSVTFDGLTGPAPTSAALWRVDGDNANAFTAWQKMGSPQAPDSEQYAQMEQASVMQPGTLAVVPGAGGTATATLDLPRQGVALVVLDAR</sequence>
<feature type="chain" id="PRO_5002068847" evidence="5">
    <location>
        <begin position="24"/>
        <end position="569"/>
    </location>
</feature>
<dbReference type="Gene3D" id="2.60.40.1500">
    <property type="entry name" value="Glycosyl hydrolase domain, family 39"/>
    <property type="match status" value="1"/>
</dbReference>
<evidence type="ECO:0000256" key="5">
    <source>
        <dbReference type="SAM" id="SignalP"/>
    </source>
</evidence>
<dbReference type="AlphaFoldDB" id="A0A0B2BY68"/>
<keyword evidence="2" id="KW-0378">Hydrolase</keyword>
<keyword evidence="8" id="KW-1185">Reference proteome</keyword>
<evidence type="ECO:0000256" key="1">
    <source>
        <dbReference type="ARBA" id="ARBA00008875"/>
    </source>
</evidence>
<keyword evidence="5" id="KW-0732">Signal</keyword>
<dbReference type="PRINTS" id="PR00745">
    <property type="entry name" value="GLHYDRLASE39"/>
</dbReference>
<dbReference type="STRING" id="1572751.PK98_13970"/>
<dbReference type="SUPFAM" id="SSF51011">
    <property type="entry name" value="Glycosyl hydrolase domain"/>
    <property type="match status" value="1"/>
</dbReference>
<feature type="domain" description="Glycosyl hydrolases family 39 N-terminal catalytic" evidence="6">
    <location>
        <begin position="39"/>
        <end position="533"/>
    </location>
</feature>
<dbReference type="RefSeq" id="WP_039097424.1">
    <property type="nucleotide sequence ID" value="NZ_JTDN01000002.1"/>
</dbReference>
<evidence type="ECO:0000256" key="2">
    <source>
        <dbReference type="ARBA" id="ARBA00022801"/>
    </source>
</evidence>
<dbReference type="GO" id="GO:0005975">
    <property type="term" value="P:carbohydrate metabolic process"/>
    <property type="evidence" value="ECO:0007669"/>
    <property type="project" value="InterPro"/>
</dbReference>
<dbReference type="PANTHER" id="PTHR12631">
    <property type="entry name" value="ALPHA-L-IDURONIDASE"/>
    <property type="match status" value="1"/>
</dbReference>
<dbReference type="Pfam" id="PF01229">
    <property type="entry name" value="Glyco_hydro_39"/>
    <property type="match status" value="1"/>
</dbReference>
<name>A0A0B2BY68_9SPHN</name>
<dbReference type="SUPFAM" id="SSF51445">
    <property type="entry name" value="(Trans)glycosidases"/>
    <property type="match status" value="1"/>
</dbReference>
<evidence type="ECO:0000256" key="4">
    <source>
        <dbReference type="PIRSR" id="PIRSR600514-1"/>
    </source>
</evidence>
<dbReference type="EMBL" id="JTDN01000002">
    <property type="protein sequence ID" value="KHL24957.1"/>
    <property type="molecule type" value="Genomic_DNA"/>
</dbReference>
<dbReference type="PANTHER" id="PTHR12631:SF8">
    <property type="entry name" value="ALPHA-L-IDURONIDASE"/>
    <property type="match status" value="1"/>
</dbReference>
<protein>
    <submittedName>
        <fullName evidence="7">Beta-xylosidase</fullName>
    </submittedName>
</protein>
<dbReference type="Proteomes" id="UP000030988">
    <property type="component" value="Unassembled WGS sequence"/>
</dbReference>
<keyword evidence="3" id="KW-0326">Glycosidase</keyword>
<proteinExistence type="inferred from homology"/>
<reference evidence="7 8" key="1">
    <citation type="submission" date="2014-11" db="EMBL/GenBank/DDBJ databases">
        <title>Draft genome sequence of Kirrobacter mercurialis.</title>
        <authorList>
            <person name="Coil D.A."/>
            <person name="Eisen J.A."/>
        </authorList>
    </citation>
    <scope>NUCLEOTIDE SEQUENCE [LARGE SCALE GENOMIC DNA]</scope>
    <source>
        <strain evidence="7 8">Coronado</strain>
    </source>
</reference>
<dbReference type="GO" id="GO:0004553">
    <property type="term" value="F:hydrolase activity, hydrolyzing O-glycosyl compounds"/>
    <property type="evidence" value="ECO:0007669"/>
    <property type="project" value="InterPro"/>
</dbReference>
<feature type="signal peptide" evidence="5">
    <location>
        <begin position="1"/>
        <end position="23"/>
    </location>
</feature>
<accession>A0A0B2BY68</accession>
<evidence type="ECO:0000313" key="8">
    <source>
        <dbReference type="Proteomes" id="UP000030988"/>
    </source>
</evidence>
<evidence type="ECO:0000259" key="6">
    <source>
        <dbReference type="Pfam" id="PF01229"/>
    </source>
</evidence>
<gene>
    <name evidence="7" type="ORF">PK98_13970</name>
</gene>
<feature type="active site" description="Proton donor" evidence="4">
    <location>
        <position position="217"/>
    </location>
</feature>
<dbReference type="InterPro" id="IPR049166">
    <property type="entry name" value="GH39_cat"/>
</dbReference>
<comment type="similarity">
    <text evidence="1">Belongs to the glycosyl hydrolase 39 family.</text>
</comment>
<organism evidence="7 8">
    <name type="scientific">Croceibacterium mercuriale</name>
    <dbReference type="NCBI Taxonomy" id="1572751"/>
    <lineage>
        <taxon>Bacteria</taxon>
        <taxon>Pseudomonadati</taxon>
        <taxon>Pseudomonadota</taxon>
        <taxon>Alphaproteobacteria</taxon>
        <taxon>Sphingomonadales</taxon>
        <taxon>Erythrobacteraceae</taxon>
        <taxon>Croceibacterium</taxon>
    </lineage>
</organism>
<dbReference type="Gene3D" id="3.20.20.80">
    <property type="entry name" value="Glycosidases"/>
    <property type="match status" value="1"/>
</dbReference>
<dbReference type="InterPro" id="IPR051923">
    <property type="entry name" value="Glycosyl_Hydrolase_39"/>
</dbReference>